<evidence type="ECO:0000313" key="1">
    <source>
        <dbReference type="EMBL" id="KAI3700496.1"/>
    </source>
</evidence>
<gene>
    <name evidence="1" type="ORF">L2E82_45126</name>
</gene>
<accession>A0ACB8ZT35</accession>
<sequence>MTILTADDYGLERGKVMEPAEGGAGWKMMKKREIPDERALQSSTRCRSYEEEGDLPKTCFHGASYIIHEQGLRRVFTDLFTFLMLLSPYETPVEEVDTERCTSFKYGV</sequence>
<proteinExistence type="predicted"/>
<name>A0ACB8ZT35_CICIN</name>
<evidence type="ECO:0000313" key="2">
    <source>
        <dbReference type="Proteomes" id="UP001055811"/>
    </source>
</evidence>
<dbReference type="EMBL" id="CM042016">
    <property type="protein sequence ID" value="KAI3700496.1"/>
    <property type="molecule type" value="Genomic_DNA"/>
</dbReference>
<protein>
    <submittedName>
        <fullName evidence="1">Uncharacterized protein</fullName>
    </submittedName>
</protein>
<reference evidence="1 2" key="2">
    <citation type="journal article" date="2022" name="Mol. Ecol. Resour.">
        <title>The genomes of chicory, endive, great burdock and yacon provide insights into Asteraceae paleo-polyploidization history and plant inulin production.</title>
        <authorList>
            <person name="Fan W."/>
            <person name="Wang S."/>
            <person name="Wang H."/>
            <person name="Wang A."/>
            <person name="Jiang F."/>
            <person name="Liu H."/>
            <person name="Zhao H."/>
            <person name="Xu D."/>
            <person name="Zhang Y."/>
        </authorList>
    </citation>
    <scope>NUCLEOTIDE SEQUENCE [LARGE SCALE GENOMIC DNA]</scope>
    <source>
        <strain evidence="2">cv. Punajuju</strain>
        <tissue evidence="1">Leaves</tissue>
    </source>
</reference>
<dbReference type="Proteomes" id="UP001055811">
    <property type="component" value="Linkage Group LG08"/>
</dbReference>
<comment type="caution">
    <text evidence="1">The sequence shown here is derived from an EMBL/GenBank/DDBJ whole genome shotgun (WGS) entry which is preliminary data.</text>
</comment>
<reference evidence="2" key="1">
    <citation type="journal article" date="2022" name="Mol. Ecol. Resour.">
        <title>The genomes of chicory, endive, great burdock and yacon provide insights into Asteraceae palaeo-polyploidization history and plant inulin production.</title>
        <authorList>
            <person name="Fan W."/>
            <person name="Wang S."/>
            <person name="Wang H."/>
            <person name="Wang A."/>
            <person name="Jiang F."/>
            <person name="Liu H."/>
            <person name="Zhao H."/>
            <person name="Xu D."/>
            <person name="Zhang Y."/>
        </authorList>
    </citation>
    <scope>NUCLEOTIDE SEQUENCE [LARGE SCALE GENOMIC DNA]</scope>
    <source>
        <strain evidence="2">cv. Punajuju</strain>
    </source>
</reference>
<organism evidence="1 2">
    <name type="scientific">Cichorium intybus</name>
    <name type="common">Chicory</name>
    <dbReference type="NCBI Taxonomy" id="13427"/>
    <lineage>
        <taxon>Eukaryota</taxon>
        <taxon>Viridiplantae</taxon>
        <taxon>Streptophyta</taxon>
        <taxon>Embryophyta</taxon>
        <taxon>Tracheophyta</taxon>
        <taxon>Spermatophyta</taxon>
        <taxon>Magnoliopsida</taxon>
        <taxon>eudicotyledons</taxon>
        <taxon>Gunneridae</taxon>
        <taxon>Pentapetalae</taxon>
        <taxon>asterids</taxon>
        <taxon>campanulids</taxon>
        <taxon>Asterales</taxon>
        <taxon>Asteraceae</taxon>
        <taxon>Cichorioideae</taxon>
        <taxon>Cichorieae</taxon>
        <taxon>Cichoriinae</taxon>
        <taxon>Cichorium</taxon>
    </lineage>
</organism>
<keyword evidence="2" id="KW-1185">Reference proteome</keyword>